<evidence type="ECO:0000256" key="1">
    <source>
        <dbReference type="SAM" id="MobiDB-lite"/>
    </source>
</evidence>
<dbReference type="AlphaFoldDB" id="B8BGB3"/>
<dbReference type="HOGENOM" id="CLU_1889193_0_0_1"/>
<accession>B8BGB3</accession>
<organism evidence="2 3">
    <name type="scientific">Oryza sativa subsp. indica</name>
    <name type="common">Rice</name>
    <dbReference type="NCBI Taxonomy" id="39946"/>
    <lineage>
        <taxon>Eukaryota</taxon>
        <taxon>Viridiplantae</taxon>
        <taxon>Streptophyta</taxon>
        <taxon>Embryophyta</taxon>
        <taxon>Tracheophyta</taxon>
        <taxon>Spermatophyta</taxon>
        <taxon>Magnoliopsida</taxon>
        <taxon>Liliopsida</taxon>
        <taxon>Poales</taxon>
        <taxon>Poaceae</taxon>
        <taxon>BOP clade</taxon>
        <taxon>Oryzoideae</taxon>
        <taxon>Oryzeae</taxon>
        <taxon>Oryzinae</taxon>
        <taxon>Oryza</taxon>
        <taxon>Oryza sativa</taxon>
    </lineage>
</organism>
<protein>
    <submittedName>
        <fullName evidence="2">Uncharacterized protein</fullName>
    </submittedName>
</protein>
<evidence type="ECO:0000313" key="3">
    <source>
        <dbReference type="Proteomes" id="UP000007015"/>
    </source>
</evidence>
<sequence length="135" mass="14564">MDGMQGGADGGERWHSSVGEGGSVSGGRRRRSGRPSLLSPGPEKLEGMEKLIQIHEKKQNHQPDLVSASNFLDDENLESLMLQIVTNCLAAENHENLEEDCHIIDSLLEDQKGGSYENLVLAIVETVGIGDTVIG</sequence>
<name>B8BGB3_ORYSI</name>
<keyword evidence="3" id="KW-1185">Reference proteome</keyword>
<evidence type="ECO:0000313" key="2">
    <source>
        <dbReference type="EMBL" id="EEC66765.1"/>
    </source>
</evidence>
<dbReference type="EMBL" id="CM000135">
    <property type="protein sequence ID" value="EEC66765.1"/>
    <property type="molecule type" value="Genomic_DNA"/>
</dbReference>
<proteinExistence type="predicted"/>
<feature type="region of interest" description="Disordered" evidence="1">
    <location>
        <begin position="1"/>
        <end position="44"/>
    </location>
</feature>
<dbReference type="Proteomes" id="UP000007015">
    <property type="component" value="Chromosome 10"/>
</dbReference>
<dbReference type="Gramene" id="BGIOSGA032115-TA">
    <property type="protein sequence ID" value="BGIOSGA032115-PA"/>
    <property type="gene ID" value="BGIOSGA032115"/>
</dbReference>
<gene>
    <name evidence="2" type="ORF">OsI_33143</name>
</gene>
<reference evidence="2 3" key="1">
    <citation type="journal article" date="2005" name="PLoS Biol.">
        <title>The genomes of Oryza sativa: a history of duplications.</title>
        <authorList>
            <person name="Yu J."/>
            <person name="Wang J."/>
            <person name="Lin W."/>
            <person name="Li S."/>
            <person name="Li H."/>
            <person name="Zhou J."/>
            <person name="Ni P."/>
            <person name="Dong W."/>
            <person name="Hu S."/>
            <person name="Zeng C."/>
            <person name="Zhang J."/>
            <person name="Zhang Y."/>
            <person name="Li R."/>
            <person name="Xu Z."/>
            <person name="Li S."/>
            <person name="Li X."/>
            <person name="Zheng H."/>
            <person name="Cong L."/>
            <person name="Lin L."/>
            <person name="Yin J."/>
            <person name="Geng J."/>
            <person name="Li G."/>
            <person name="Shi J."/>
            <person name="Liu J."/>
            <person name="Lv H."/>
            <person name="Li J."/>
            <person name="Wang J."/>
            <person name="Deng Y."/>
            <person name="Ran L."/>
            <person name="Shi X."/>
            <person name="Wang X."/>
            <person name="Wu Q."/>
            <person name="Li C."/>
            <person name="Ren X."/>
            <person name="Wang J."/>
            <person name="Wang X."/>
            <person name="Li D."/>
            <person name="Liu D."/>
            <person name="Zhang X."/>
            <person name="Ji Z."/>
            <person name="Zhao W."/>
            <person name="Sun Y."/>
            <person name="Zhang Z."/>
            <person name="Bao J."/>
            <person name="Han Y."/>
            <person name="Dong L."/>
            <person name="Ji J."/>
            <person name="Chen P."/>
            <person name="Wu S."/>
            <person name="Liu J."/>
            <person name="Xiao Y."/>
            <person name="Bu D."/>
            <person name="Tan J."/>
            <person name="Yang L."/>
            <person name="Ye C."/>
            <person name="Zhang J."/>
            <person name="Xu J."/>
            <person name="Zhou Y."/>
            <person name="Yu Y."/>
            <person name="Zhang B."/>
            <person name="Zhuang S."/>
            <person name="Wei H."/>
            <person name="Liu B."/>
            <person name="Lei M."/>
            <person name="Yu H."/>
            <person name="Li Y."/>
            <person name="Xu H."/>
            <person name="Wei S."/>
            <person name="He X."/>
            <person name="Fang L."/>
            <person name="Zhang Z."/>
            <person name="Zhang Y."/>
            <person name="Huang X."/>
            <person name="Su Z."/>
            <person name="Tong W."/>
            <person name="Li J."/>
            <person name="Tong Z."/>
            <person name="Li S."/>
            <person name="Ye J."/>
            <person name="Wang L."/>
            <person name="Fang L."/>
            <person name="Lei T."/>
            <person name="Chen C."/>
            <person name="Chen H."/>
            <person name="Xu Z."/>
            <person name="Li H."/>
            <person name="Huang H."/>
            <person name="Zhang F."/>
            <person name="Xu H."/>
            <person name="Li N."/>
            <person name="Zhao C."/>
            <person name="Li S."/>
            <person name="Dong L."/>
            <person name="Huang Y."/>
            <person name="Li L."/>
            <person name="Xi Y."/>
            <person name="Qi Q."/>
            <person name="Li W."/>
            <person name="Zhang B."/>
            <person name="Hu W."/>
            <person name="Zhang Y."/>
            <person name="Tian X."/>
            <person name="Jiao Y."/>
            <person name="Liang X."/>
            <person name="Jin J."/>
            <person name="Gao L."/>
            <person name="Zheng W."/>
            <person name="Hao B."/>
            <person name="Liu S."/>
            <person name="Wang W."/>
            <person name="Yuan L."/>
            <person name="Cao M."/>
            <person name="McDermott J."/>
            <person name="Samudrala R."/>
            <person name="Wang J."/>
            <person name="Wong G.K."/>
            <person name="Yang H."/>
        </authorList>
    </citation>
    <scope>NUCLEOTIDE SEQUENCE [LARGE SCALE GENOMIC DNA]</scope>
    <source>
        <strain evidence="3">cv. 93-11</strain>
    </source>
</reference>